<dbReference type="InterPro" id="IPR006139">
    <property type="entry name" value="D-isomer_2_OHA_DH_cat_dom"/>
</dbReference>
<dbReference type="CDD" id="cd12156">
    <property type="entry name" value="HPPR"/>
    <property type="match status" value="1"/>
</dbReference>
<dbReference type="OrthoDB" id="9793626at2"/>
<dbReference type="GO" id="GO:0005829">
    <property type="term" value="C:cytosol"/>
    <property type="evidence" value="ECO:0007669"/>
    <property type="project" value="TreeGrafter"/>
</dbReference>
<dbReference type="GO" id="GO:0030267">
    <property type="term" value="F:glyoxylate reductase (NADPH) activity"/>
    <property type="evidence" value="ECO:0007669"/>
    <property type="project" value="TreeGrafter"/>
</dbReference>
<dbReference type="Proteomes" id="UP000249688">
    <property type="component" value="Unassembled WGS sequence"/>
</dbReference>
<dbReference type="Gene3D" id="3.40.50.720">
    <property type="entry name" value="NAD(P)-binding Rossmann-like Domain"/>
    <property type="match status" value="2"/>
</dbReference>
<feature type="domain" description="D-isomer specific 2-hydroxyacid dehydrogenase NAD-binding" evidence="6">
    <location>
        <begin position="100"/>
        <end position="271"/>
    </location>
</feature>
<keyword evidence="8" id="KW-1185">Reference proteome</keyword>
<dbReference type="InterPro" id="IPR050223">
    <property type="entry name" value="D-isomer_2-hydroxyacid_DH"/>
</dbReference>
<evidence type="ECO:0000256" key="3">
    <source>
        <dbReference type="ARBA" id="ARBA00023027"/>
    </source>
</evidence>
<comment type="similarity">
    <text evidence="4">Belongs to the D-isomer specific 2-hydroxyacid dehydrogenase family.</text>
</comment>
<dbReference type="EMBL" id="QKYU01000015">
    <property type="protein sequence ID" value="PZW43552.1"/>
    <property type="molecule type" value="Genomic_DNA"/>
</dbReference>
<dbReference type="FunFam" id="3.40.50.720:FF:000213">
    <property type="entry name" value="Putative 2-hydroxyacid dehydrogenase"/>
    <property type="match status" value="1"/>
</dbReference>
<accession>A0A2W7ID75</accession>
<dbReference type="PANTHER" id="PTHR10996">
    <property type="entry name" value="2-HYDROXYACID DEHYDROGENASE-RELATED"/>
    <property type="match status" value="1"/>
</dbReference>
<evidence type="ECO:0000256" key="4">
    <source>
        <dbReference type="RuleBase" id="RU003719"/>
    </source>
</evidence>
<dbReference type="RefSeq" id="WP_111398830.1">
    <property type="nucleotide sequence ID" value="NZ_QKYU01000015.1"/>
</dbReference>
<keyword evidence="2 4" id="KW-0560">Oxidoreductase</keyword>
<sequence length="306" mass="31640">MRVVHHRAPLAPVVLEGLAQRFDRVAGPQEPLGQPGTVAVVTNGGLGLSAESMALLPELRVVSCFGAGHEGVDLEAARARGIWVTHAPGTNTATVADHAIGLMLAITRGFHASDREVRAGNWDQARKPRPTLNGGRLGILGFGLIGAQIARRAAAFDMAIAYHTRRARPDVPWRHVGSVLDLARESDVMVLACPGGAATRHLVNAEVLEALGPEGFLVNIARGSVVDTAALVAALQAGRIAAAALDVVDGEPVVPAALLAAPNLLLTPHVAGRSPASLLAQRQTLFASIDAALAGGRPQHVLAGPD</sequence>
<evidence type="ECO:0000313" key="8">
    <source>
        <dbReference type="Proteomes" id="UP000249688"/>
    </source>
</evidence>
<dbReference type="GO" id="GO:0051287">
    <property type="term" value="F:NAD binding"/>
    <property type="evidence" value="ECO:0007669"/>
    <property type="project" value="InterPro"/>
</dbReference>
<dbReference type="GO" id="GO:0016618">
    <property type="term" value="F:hydroxypyruvate reductase [NAD(P)H] activity"/>
    <property type="evidence" value="ECO:0007669"/>
    <property type="project" value="TreeGrafter"/>
</dbReference>
<dbReference type="Pfam" id="PF00389">
    <property type="entry name" value="2-Hacid_dh"/>
    <property type="match status" value="1"/>
</dbReference>
<organism evidence="7 8">
    <name type="scientific">Humitalea rosea</name>
    <dbReference type="NCBI Taxonomy" id="990373"/>
    <lineage>
        <taxon>Bacteria</taxon>
        <taxon>Pseudomonadati</taxon>
        <taxon>Pseudomonadota</taxon>
        <taxon>Alphaproteobacteria</taxon>
        <taxon>Acetobacterales</taxon>
        <taxon>Roseomonadaceae</taxon>
        <taxon>Humitalea</taxon>
    </lineage>
</organism>
<comment type="caution">
    <text evidence="7">The sequence shown here is derived from an EMBL/GenBank/DDBJ whole genome shotgun (WGS) entry which is preliminary data.</text>
</comment>
<evidence type="ECO:0000259" key="6">
    <source>
        <dbReference type="Pfam" id="PF02826"/>
    </source>
</evidence>
<keyword evidence="1" id="KW-0521">NADP</keyword>
<evidence type="ECO:0000256" key="2">
    <source>
        <dbReference type="ARBA" id="ARBA00023002"/>
    </source>
</evidence>
<keyword evidence="3" id="KW-0520">NAD</keyword>
<dbReference type="InterPro" id="IPR006140">
    <property type="entry name" value="D-isomer_DH_NAD-bd"/>
</dbReference>
<dbReference type="AlphaFoldDB" id="A0A2W7ID75"/>
<dbReference type="SUPFAM" id="SSF51735">
    <property type="entry name" value="NAD(P)-binding Rossmann-fold domains"/>
    <property type="match status" value="1"/>
</dbReference>
<feature type="domain" description="D-isomer specific 2-hydroxyacid dehydrogenase catalytic" evidence="5">
    <location>
        <begin position="39"/>
        <end position="301"/>
    </location>
</feature>
<reference evidence="7 8" key="1">
    <citation type="submission" date="2018-06" db="EMBL/GenBank/DDBJ databases">
        <title>Genomic Encyclopedia of Archaeal and Bacterial Type Strains, Phase II (KMG-II): from individual species to whole genera.</title>
        <authorList>
            <person name="Goeker M."/>
        </authorList>
    </citation>
    <scope>NUCLEOTIDE SEQUENCE [LARGE SCALE GENOMIC DNA]</scope>
    <source>
        <strain evidence="7 8">DSM 24525</strain>
    </source>
</reference>
<evidence type="ECO:0000259" key="5">
    <source>
        <dbReference type="Pfam" id="PF00389"/>
    </source>
</evidence>
<evidence type="ECO:0000313" key="7">
    <source>
        <dbReference type="EMBL" id="PZW43552.1"/>
    </source>
</evidence>
<dbReference type="SUPFAM" id="SSF52283">
    <property type="entry name" value="Formate/glycerate dehydrogenase catalytic domain-like"/>
    <property type="match status" value="1"/>
</dbReference>
<dbReference type="Pfam" id="PF02826">
    <property type="entry name" value="2-Hacid_dh_C"/>
    <property type="match status" value="1"/>
</dbReference>
<evidence type="ECO:0000256" key="1">
    <source>
        <dbReference type="ARBA" id="ARBA00022857"/>
    </source>
</evidence>
<dbReference type="InterPro" id="IPR036291">
    <property type="entry name" value="NAD(P)-bd_dom_sf"/>
</dbReference>
<proteinExistence type="inferred from homology"/>
<name>A0A2W7ID75_9PROT</name>
<protein>
    <submittedName>
        <fullName evidence="7">Lactate dehydrogenase-like 2-hydroxyacid dehydrogenase</fullName>
    </submittedName>
</protein>
<gene>
    <name evidence="7" type="ORF">C8P66_11513</name>
</gene>
<dbReference type="PANTHER" id="PTHR10996:SF178">
    <property type="entry name" value="2-HYDROXYACID DEHYDROGENASE YGL185C-RELATED"/>
    <property type="match status" value="1"/>
</dbReference>